<sequence length="75" mass="8135">LLDGMMTVAKWQTARLQQKKLSRYVLLFFTVLAVALLSQVALIPLPLVGELSSVTFYEIGIALLLIGAALVCTLS</sequence>
<reference evidence="2 3" key="1">
    <citation type="submission" date="2020-04" db="EMBL/GenBank/DDBJ databases">
        <title>Whole-genome sequencing of Vibrio spp. from China reveals different genetic environments of blaCTX-M-14 among diverse lineages.</title>
        <authorList>
            <person name="Zheng Z."/>
            <person name="Ye L."/>
            <person name="Chen S."/>
        </authorList>
    </citation>
    <scope>NUCLEOTIDE SEQUENCE [LARGE SCALE GENOMIC DNA]</scope>
    <source>
        <strain evidence="2 3">Vb0551</strain>
    </source>
</reference>
<keyword evidence="1" id="KW-1133">Transmembrane helix</keyword>
<comment type="caution">
    <text evidence="2">The sequence shown here is derived from an EMBL/GenBank/DDBJ whole genome shotgun (WGS) entry which is preliminary data.</text>
</comment>
<evidence type="ECO:0000313" key="2">
    <source>
        <dbReference type="EMBL" id="NMU84772.1"/>
    </source>
</evidence>
<organism evidence="2 3">
    <name type="scientific">Vibrio parahaemolyticus</name>
    <dbReference type="NCBI Taxonomy" id="670"/>
    <lineage>
        <taxon>Bacteria</taxon>
        <taxon>Pseudomonadati</taxon>
        <taxon>Pseudomonadota</taxon>
        <taxon>Gammaproteobacteria</taxon>
        <taxon>Vibrionales</taxon>
        <taxon>Vibrionaceae</taxon>
        <taxon>Vibrio</taxon>
    </lineage>
</organism>
<protein>
    <submittedName>
        <fullName evidence="2">Sodium:proton antiporter</fullName>
    </submittedName>
</protein>
<feature type="non-terminal residue" evidence="2">
    <location>
        <position position="1"/>
    </location>
</feature>
<keyword evidence="1" id="KW-0472">Membrane</keyword>
<feature type="non-terminal residue" evidence="2">
    <location>
        <position position="75"/>
    </location>
</feature>
<proteinExistence type="predicted"/>
<feature type="transmembrane region" description="Helical" evidence="1">
    <location>
        <begin position="54"/>
        <end position="74"/>
    </location>
</feature>
<dbReference type="EMBL" id="JABCLB010002123">
    <property type="protein sequence ID" value="NMU84772.1"/>
    <property type="molecule type" value="Genomic_DNA"/>
</dbReference>
<keyword evidence="1" id="KW-0812">Transmembrane</keyword>
<gene>
    <name evidence="2" type="ORF">HKB16_18075</name>
</gene>
<evidence type="ECO:0000313" key="3">
    <source>
        <dbReference type="Proteomes" id="UP000518904"/>
    </source>
</evidence>
<evidence type="ECO:0000256" key="1">
    <source>
        <dbReference type="SAM" id="Phobius"/>
    </source>
</evidence>
<feature type="transmembrane region" description="Helical" evidence="1">
    <location>
        <begin position="21"/>
        <end position="42"/>
    </location>
</feature>
<accession>A0A7Y0XDU8</accession>
<dbReference type="Proteomes" id="UP000518904">
    <property type="component" value="Unassembled WGS sequence"/>
</dbReference>
<dbReference type="AlphaFoldDB" id="A0A7Y0XDU8"/>
<name>A0A7Y0XDU8_VIBPH</name>